<comment type="caution">
    <text evidence="1">The sequence shown here is derived from an EMBL/GenBank/DDBJ whole genome shotgun (WGS) entry which is preliminary data.</text>
</comment>
<name>A0A8T1ZCW7_ARASU</name>
<accession>A0A8T1ZCW7</accession>
<sequence>MERTICCLPSFLEKTVPTWSPVFQLRNRPLILTFLLSFAEEVICLMPVRIEVLDSFSKSNCQSTMTIHHLHDLLVDVVSTYHLLACGNVPYRSCLRDLDLPSKYLFSLSYALINVLNSVVLSLGCDELLFSVIPLIV</sequence>
<dbReference type="EMBL" id="JAEFBJ010000011">
    <property type="protein sequence ID" value="KAG7556832.1"/>
    <property type="molecule type" value="Genomic_DNA"/>
</dbReference>
<keyword evidence="2" id="KW-1185">Reference proteome</keyword>
<organism evidence="1 2">
    <name type="scientific">Arabidopsis suecica</name>
    <name type="common">Swedish thale-cress</name>
    <name type="synonym">Cardaminopsis suecica</name>
    <dbReference type="NCBI Taxonomy" id="45249"/>
    <lineage>
        <taxon>Eukaryota</taxon>
        <taxon>Viridiplantae</taxon>
        <taxon>Streptophyta</taxon>
        <taxon>Embryophyta</taxon>
        <taxon>Tracheophyta</taxon>
        <taxon>Spermatophyta</taxon>
        <taxon>Magnoliopsida</taxon>
        <taxon>eudicotyledons</taxon>
        <taxon>Gunneridae</taxon>
        <taxon>Pentapetalae</taxon>
        <taxon>rosids</taxon>
        <taxon>malvids</taxon>
        <taxon>Brassicales</taxon>
        <taxon>Brassicaceae</taxon>
        <taxon>Camelineae</taxon>
        <taxon>Arabidopsis</taxon>
    </lineage>
</organism>
<reference evidence="1 2" key="1">
    <citation type="submission" date="2020-12" db="EMBL/GenBank/DDBJ databases">
        <title>Concerted genomic and epigenomic changes stabilize Arabidopsis allopolyploids.</title>
        <authorList>
            <person name="Chen Z."/>
        </authorList>
    </citation>
    <scope>NUCLEOTIDE SEQUENCE [LARGE SCALE GENOMIC DNA]</scope>
    <source>
        <strain evidence="1">As9502</strain>
        <tissue evidence="1">Leaf</tissue>
    </source>
</reference>
<evidence type="ECO:0000313" key="2">
    <source>
        <dbReference type="Proteomes" id="UP000694251"/>
    </source>
</evidence>
<protein>
    <submittedName>
        <fullName evidence="1">Uncharacterized protein</fullName>
    </submittedName>
</protein>
<dbReference type="AlphaFoldDB" id="A0A8T1ZCW7"/>
<dbReference type="Proteomes" id="UP000694251">
    <property type="component" value="Chromosome 11"/>
</dbReference>
<proteinExistence type="predicted"/>
<evidence type="ECO:0000313" key="1">
    <source>
        <dbReference type="EMBL" id="KAG7556832.1"/>
    </source>
</evidence>
<gene>
    <name evidence="1" type="ORF">ISN44_As11g028290</name>
</gene>